<dbReference type="Proteomes" id="UP000635726">
    <property type="component" value="Unassembled WGS sequence"/>
</dbReference>
<accession>A0A917UNG7</accession>
<organism evidence="3 4">
    <name type="scientific">Deinococcus aquiradiocola</name>
    <dbReference type="NCBI Taxonomy" id="393059"/>
    <lineage>
        <taxon>Bacteria</taxon>
        <taxon>Thermotogati</taxon>
        <taxon>Deinococcota</taxon>
        <taxon>Deinococci</taxon>
        <taxon>Deinococcales</taxon>
        <taxon>Deinococcaceae</taxon>
        <taxon>Deinococcus</taxon>
    </lineage>
</organism>
<comment type="caution">
    <text evidence="3">The sequence shown here is derived from an EMBL/GenBank/DDBJ whole genome shotgun (WGS) entry which is preliminary data.</text>
</comment>
<gene>
    <name evidence="3" type="ORF">GCM10008939_13450</name>
</gene>
<reference evidence="3" key="2">
    <citation type="submission" date="2020-09" db="EMBL/GenBank/DDBJ databases">
        <authorList>
            <person name="Sun Q."/>
            <person name="Ohkuma M."/>
        </authorList>
    </citation>
    <scope>NUCLEOTIDE SEQUENCE</scope>
    <source>
        <strain evidence="3">JCM 14371</strain>
    </source>
</reference>
<dbReference type="InterPro" id="IPR050789">
    <property type="entry name" value="Diverse_Enzym_Activities"/>
</dbReference>
<reference evidence="3" key="1">
    <citation type="journal article" date="2014" name="Int. J. Syst. Evol. Microbiol.">
        <title>Complete genome sequence of Corynebacterium casei LMG S-19264T (=DSM 44701T), isolated from a smear-ripened cheese.</title>
        <authorList>
            <consortium name="US DOE Joint Genome Institute (JGI-PGF)"/>
            <person name="Walter F."/>
            <person name="Albersmeier A."/>
            <person name="Kalinowski J."/>
            <person name="Ruckert C."/>
        </authorList>
    </citation>
    <scope>NUCLEOTIDE SEQUENCE</scope>
    <source>
        <strain evidence="3">JCM 14371</strain>
    </source>
</reference>
<feature type="domain" description="Beta-lactamase-related" evidence="2">
    <location>
        <begin position="10"/>
        <end position="314"/>
    </location>
</feature>
<keyword evidence="4" id="KW-1185">Reference proteome</keyword>
<sequence>MKGAAFTAAADLVRTAVHSGQVPGAALGLLRAGQAPVTAVYGAAQLDPARVPLTPDLTFDLASLTKVLFTLPEVLKLVQDGLADLDDPLSRHLPDMAWMGAPAVAAVTLRQCLTHTSGLPAHAPLYTWASAPETLRARVLQEPWPLGAHVYSDIGFMLLGQVLERVRGRPLRDFPLPAGLTFRPEADGSVATERCAWRGRVLRGEVHDENASAQGGVAGHAGLFGTLHGVLDAARALLDGTALTPAALAELRAPQTPTRALGWERRFPGWSGGSLCSPGTLGHTGFTGTGCWIDFERGYAWTLLTNNVHPSRHTARPLQPLRRAVGNVLAAGWQPG</sequence>
<evidence type="ECO:0000313" key="3">
    <source>
        <dbReference type="EMBL" id="GGJ70363.1"/>
    </source>
</evidence>
<keyword evidence="1" id="KW-0378">Hydrolase</keyword>
<dbReference type="EMBL" id="BMOE01000003">
    <property type="protein sequence ID" value="GGJ70363.1"/>
    <property type="molecule type" value="Genomic_DNA"/>
</dbReference>
<dbReference type="Gene3D" id="3.40.710.10">
    <property type="entry name" value="DD-peptidase/beta-lactamase superfamily"/>
    <property type="match status" value="1"/>
</dbReference>
<proteinExistence type="predicted"/>
<dbReference type="SUPFAM" id="SSF56601">
    <property type="entry name" value="beta-lactamase/transpeptidase-like"/>
    <property type="match status" value="1"/>
</dbReference>
<dbReference type="AlphaFoldDB" id="A0A917UNG7"/>
<dbReference type="InterPro" id="IPR012338">
    <property type="entry name" value="Beta-lactam/transpept-like"/>
</dbReference>
<name>A0A917UNG7_9DEIO</name>
<dbReference type="RefSeq" id="WP_188961505.1">
    <property type="nucleotide sequence ID" value="NZ_BMOE01000003.1"/>
</dbReference>
<evidence type="ECO:0000313" key="4">
    <source>
        <dbReference type="Proteomes" id="UP000635726"/>
    </source>
</evidence>
<dbReference type="PANTHER" id="PTHR43283:SF11">
    <property type="entry name" value="BETA-LACTAMASE-RELATED DOMAIN-CONTAINING PROTEIN"/>
    <property type="match status" value="1"/>
</dbReference>
<dbReference type="Pfam" id="PF00144">
    <property type="entry name" value="Beta-lactamase"/>
    <property type="match status" value="1"/>
</dbReference>
<evidence type="ECO:0000259" key="2">
    <source>
        <dbReference type="Pfam" id="PF00144"/>
    </source>
</evidence>
<dbReference type="InterPro" id="IPR001466">
    <property type="entry name" value="Beta-lactam-related"/>
</dbReference>
<dbReference type="PANTHER" id="PTHR43283">
    <property type="entry name" value="BETA-LACTAMASE-RELATED"/>
    <property type="match status" value="1"/>
</dbReference>
<dbReference type="GO" id="GO:0016787">
    <property type="term" value="F:hydrolase activity"/>
    <property type="evidence" value="ECO:0007669"/>
    <property type="project" value="UniProtKB-KW"/>
</dbReference>
<evidence type="ECO:0000256" key="1">
    <source>
        <dbReference type="ARBA" id="ARBA00022801"/>
    </source>
</evidence>
<protein>
    <submittedName>
        <fullName evidence="3">Esterase</fullName>
    </submittedName>
</protein>